<reference evidence="2 3" key="1">
    <citation type="submission" date="2016-09" db="EMBL/GenBank/DDBJ databases">
        <title>Isolation, identification and antibiotic sensitivity analysis of bacterial pathogen from juvenile Hippocampus erectus with tail-rotted disease.</title>
        <authorList>
            <person name="Yang Q."/>
        </authorList>
    </citation>
    <scope>NUCLEOTIDE SEQUENCE [LARGE SCALE GENOMIC DNA]</scope>
    <source>
        <strain evidence="2 3">HM-10</strain>
    </source>
</reference>
<feature type="transmembrane region" description="Helical" evidence="1">
    <location>
        <begin position="106"/>
        <end position="124"/>
    </location>
</feature>
<keyword evidence="1" id="KW-0812">Transmembrane</keyword>
<keyword evidence="1" id="KW-1133">Transmembrane helix</keyword>
<evidence type="ECO:0000256" key="1">
    <source>
        <dbReference type="SAM" id="Phobius"/>
    </source>
</evidence>
<dbReference type="EMBL" id="MKFT01000037">
    <property type="protein sequence ID" value="OHY89611.1"/>
    <property type="molecule type" value="Genomic_DNA"/>
</dbReference>
<evidence type="ECO:0000313" key="3">
    <source>
        <dbReference type="Proteomes" id="UP000180133"/>
    </source>
</evidence>
<gene>
    <name evidence="2" type="ORF">BI375_23315</name>
</gene>
<name>A0ABX3D4C8_9VIBR</name>
<sequence length="154" mass="17307">MEHQLETVEVTINSDGRPVPLNQFSEYFSLLRACYVLALDEVQFQFDGDDGDVMVAEMTATEVSEIIAYRASTLTPREVERLASTELAPHEELYLQNIMRRNPFEVVFLGIGIALTAALIVSGGKFEFGLTKLKIEIPPLGEGIEKLRNAFRRK</sequence>
<keyword evidence="1" id="KW-0472">Membrane</keyword>
<organism evidence="2 3">
    <name type="scientific">Vibrio rotiferianus</name>
    <dbReference type="NCBI Taxonomy" id="190895"/>
    <lineage>
        <taxon>Bacteria</taxon>
        <taxon>Pseudomonadati</taxon>
        <taxon>Pseudomonadota</taxon>
        <taxon>Gammaproteobacteria</taxon>
        <taxon>Vibrionales</taxon>
        <taxon>Vibrionaceae</taxon>
        <taxon>Vibrio</taxon>
    </lineage>
</organism>
<keyword evidence="3" id="KW-1185">Reference proteome</keyword>
<comment type="caution">
    <text evidence="2">The sequence shown here is derived from an EMBL/GenBank/DDBJ whole genome shotgun (WGS) entry which is preliminary data.</text>
</comment>
<protein>
    <submittedName>
        <fullName evidence="2">Uncharacterized protein</fullName>
    </submittedName>
</protein>
<dbReference type="Proteomes" id="UP000180133">
    <property type="component" value="Unassembled WGS sequence"/>
</dbReference>
<dbReference type="RefSeq" id="WP_071236603.1">
    <property type="nucleotide sequence ID" value="NZ_KV861346.1"/>
</dbReference>
<accession>A0ABX3D4C8</accession>
<proteinExistence type="predicted"/>
<evidence type="ECO:0000313" key="2">
    <source>
        <dbReference type="EMBL" id="OHY89611.1"/>
    </source>
</evidence>